<evidence type="ECO:0000256" key="3">
    <source>
        <dbReference type="ARBA" id="ARBA00022833"/>
    </source>
</evidence>
<dbReference type="InterPro" id="IPR007529">
    <property type="entry name" value="Znf_HIT"/>
</dbReference>
<feature type="region of interest" description="Disordered" evidence="7">
    <location>
        <begin position="312"/>
        <end position="331"/>
    </location>
</feature>
<accession>A0AAN8A5E5</accession>
<dbReference type="Gene3D" id="3.30.60.190">
    <property type="match status" value="1"/>
</dbReference>
<dbReference type="AlphaFoldDB" id="A0AAN8A5E5"/>
<dbReference type="PANTHER" id="PTHR13483:SF11">
    <property type="entry name" value="ZINC FINGER HIT DOMAIN-CONTAINING PROTEIN 3"/>
    <property type="match status" value="1"/>
</dbReference>
<comment type="function">
    <text evidence="4">Required for box C/D snoRNAs accumulation involved in snoRNA processing, snoRNA transport to the nucleolus and ribosome biogenesis.</text>
</comment>
<comment type="similarity">
    <text evidence="5">Belongs to the BCD1 family.</text>
</comment>
<proteinExistence type="inferred from homology"/>
<dbReference type="GO" id="GO:0005634">
    <property type="term" value="C:nucleus"/>
    <property type="evidence" value="ECO:0007669"/>
    <property type="project" value="TreeGrafter"/>
</dbReference>
<reference evidence="9" key="1">
    <citation type="submission" date="2023-08" db="EMBL/GenBank/DDBJ databases">
        <title>Black Yeasts Isolated from many extreme environments.</title>
        <authorList>
            <person name="Coleine C."/>
            <person name="Stajich J.E."/>
            <person name="Selbmann L."/>
        </authorList>
    </citation>
    <scope>NUCLEOTIDE SEQUENCE</scope>
    <source>
        <strain evidence="9">CCFEE 5810</strain>
    </source>
</reference>
<keyword evidence="3" id="KW-0862">Zinc</keyword>
<dbReference type="PANTHER" id="PTHR13483">
    <property type="entry name" value="BOX C_D SNORNA PROTEIN 1-RELATED"/>
    <property type="match status" value="1"/>
</dbReference>
<sequence>MSALFELCTVCYAEKPKYKCPRCKVQTCSLPCYKKHQQRASCNGQRDPASYLKKSQLATPSGLDQDFNYLKGIERSIDHASETLLKPADGGTHQNLRKVSTGWRPDSRFQNYLTKNSITQERAPKGMQRQRQNTTRSIKNDRVLWTVEWKTLDAGQEVQHDCEGQGRIGDIFRASRTGKKVVPKVYVEPNRQAKRRKLHDEAAEQAQVTGPTEANLVRPDSNDDGQLEHPRPDTAKVEDGCKRQAHPMSSNLKATSDAGATLKHIDIAKLDVKAGSYANPTGSEAATQPQYAELGDGEGENQPRRVLDASTLDIDDHSTPAPAVEGGPEHYRGEAIGDVDQARSDMDINTTPAPRHYYLLRHGASASKILTYFDRKTTLTACLKGQTVQEYPTFFVLTQGPENLPPGFMLYEEYARTVREEHTSLTNSHASNTTQHLGPRDVLDAEGSIDDSAPLDAQSILMMLKRDVRG</sequence>
<dbReference type="SUPFAM" id="SSF144232">
    <property type="entry name" value="HIT/MYND zinc finger-like"/>
    <property type="match status" value="1"/>
</dbReference>
<dbReference type="EMBL" id="JAVRQU010000001">
    <property type="protein sequence ID" value="KAK5707705.1"/>
    <property type="molecule type" value="Genomic_DNA"/>
</dbReference>
<protein>
    <submittedName>
        <fullName evidence="9">Box C/D snoRNA accumulation</fullName>
    </submittedName>
</protein>
<keyword evidence="2 6" id="KW-0863">Zinc-finger</keyword>
<dbReference type="CDD" id="cd23023">
    <property type="entry name" value="zf-HIT_BCD1"/>
    <property type="match status" value="1"/>
</dbReference>
<evidence type="ECO:0000313" key="10">
    <source>
        <dbReference type="Proteomes" id="UP001310594"/>
    </source>
</evidence>
<feature type="region of interest" description="Disordered" evidence="7">
    <location>
        <begin position="280"/>
        <end position="303"/>
    </location>
</feature>
<dbReference type="InterPro" id="IPR051639">
    <property type="entry name" value="BCD1"/>
</dbReference>
<dbReference type="GO" id="GO:0048254">
    <property type="term" value="P:snoRNA localization"/>
    <property type="evidence" value="ECO:0007669"/>
    <property type="project" value="TreeGrafter"/>
</dbReference>
<dbReference type="InterPro" id="IPR057721">
    <property type="entry name" value="BCD1_alpha/beta"/>
</dbReference>
<feature type="region of interest" description="Disordered" evidence="7">
    <location>
        <begin position="191"/>
        <end position="257"/>
    </location>
</feature>
<feature type="compositionally biased region" description="Polar residues" evidence="7">
    <location>
        <begin position="280"/>
        <end position="290"/>
    </location>
</feature>
<evidence type="ECO:0000256" key="7">
    <source>
        <dbReference type="SAM" id="MobiDB-lite"/>
    </source>
</evidence>
<keyword evidence="1" id="KW-0479">Metal-binding</keyword>
<dbReference type="GO" id="GO:0000463">
    <property type="term" value="P:maturation of LSU-rRNA from tricistronic rRNA transcript (SSU-rRNA, 5.8S rRNA, LSU-rRNA)"/>
    <property type="evidence" value="ECO:0007669"/>
    <property type="project" value="TreeGrafter"/>
</dbReference>
<dbReference type="GO" id="GO:0008270">
    <property type="term" value="F:zinc ion binding"/>
    <property type="evidence" value="ECO:0007669"/>
    <property type="project" value="UniProtKB-UniRule"/>
</dbReference>
<feature type="compositionally biased region" description="Basic and acidic residues" evidence="7">
    <location>
        <begin position="226"/>
        <end position="242"/>
    </location>
</feature>
<evidence type="ECO:0000256" key="2">
    <source>
        <dbReference type="ARBA" id="ARBA00022771"/>
    </source>
</evidence>
<evidence type="ECO:0000259" key="8">
    <source>
        <dbReference type="PROSITE" id="PS51083"/>
    </source>
</evidence>
<comment type="caution">
    <text evidence="9">The sequence shown here is derived from an EMBL/GenBank/DDBJ whole genome shotgun (WGS) entry which is preliminary data.</text>
</comment>
<evidence type="ECO:0000256" key="5">
    <source>
        <dbReference type="ARBA" id="ARBA00049654"/>
    </source>
</evidence>
<dbReference type="GO" id="GO:0070761">
    <property type="term" value="C:pre-snoRNP complex"/>
    <property type="evidence" value="ECO:0007669"/>
    <property type="project" value="TreeGrafter"/>
</dbReference>
<dbReference type="Proteomes" id="UP001310594">
    <property type="component" value="Unassembled WGS sequence"/>
</dbReference>
<evidence type="ECO:0000313" key="9">
    <source>
        <dbReference type="EMBL" id="KAK5707705.1"/>
    </source>
</evidence>
<dbReference type="Pfam" id="PF04438">
    <property type="entry name" value="zf-HIT"/>
    <property type="match status" value="1"/>
</dbReference>
<organism evidence="9 10">
    <name type="scientific">Elasticomyces elasticus</name>
    <dbReference type="NCBI Taxonomy" id="574655"/>
    <lineage>
        <taxon>Eukaryota</taxon>
        <taxon>Fungi</taxon>
        <taxon>Dikarya</taxon>
        <taxon>Ascomycota</taxon>
        <taxon>Pezizomycotina</taxon>
        <taxon>Dothideomycetes</taxon>
        <taxon>Dothideomycetidae</taxon>
        <taxon>Mycosphaerellales</taxon>
        <taxon>Teratosphaeriaceae</taxon>
        <taxon>Elasticomyces</taxon>
    </lineage>
</organism>
<dbReference type="GO" id="GO:0000492">
    <property type="term" value="P:box C/D snoRNP assembly"/>
    <property type="evidence" value="ECO:0007669"/>
    <property type="project" value="TreeGrafter"/>
</dbReference>
<feature type="domain" description="HIT-type" evidence="8">
    <location>
        <begin position="8"/>
        <end position="42"/>
    </location>
</feature>
<dbReference type="PROSITE" id="PS51083">
    <property type="entry name" value="ZF_HIT"/>
    <property type="match status" value="1"/>
</dbReference>
<evidence type="ECO:0000256" key="4">
    <source>
        <dbReference type="ARBA" id="ARBA00049598"/>
    </source>
</evidence>
<evidence type="ECO:0000256" key="1">
    <source>
        <dbReference type="ARBA" id="ARBA00022723"/>
    </source>
</evidence>
<evidence type="ECO:0000256" key="6">
    <source>
        <dbReference type="PROSITE-ProRule" id="PRU00453"/>
    </source>
</evidence>
<dbReference type="Pfam" id="PF25790">
    <property type="entry name" value="BCD1"/>
    <property type="match status" value="1"/>
</dbReference>
<name>A0AAN8A5E5_9PEZI</name>
<gene>
    <name evidence="9" type="primary">BCD1</name>
    <name evidence="9" type="ORF">LTR97_000243</name>
</gene>